<evidence type="ECO:0000256" key="3">
    <source>
        <dbReference type="ARBA" id="ARBA00023163"/>
    </source>
</evidence>
<evidence type="ECO:0000259" key="4">
    <source>
        <dbReference type="PROSITE" id="PS50932"/>
    </source>
</evidence>
<dbReference type="AlphaFoldDB" id="A0A1M4MZR0"/>
<dbReference type="SMART" id="SM00354">
    <property type="entry name" value="HTH_LACI"/>
    <property type="match status" value="1"/>
</dbReference>
<dbReference type="GO" id="GO:0000976">
    <property type="term" value="F:transcription cis-regulatory region binding"/>
    <property type="evidence" value="ECO:0007669"/>
    <property type="project" value="TreeGrafter"/>
</dbReference>
<proteinExistence type="predicted"/>
<dbReference type="Pfam" id="PF13377">
    <property type="entry name" value="Peripla_BP_3"/>
    <property type="match status" value="1"/>
</dbReference>
<keyword evidence="2" id="KW-0238">DNA-binding</keyword>
<evidence type="ECO:0000313" key="6">
    <source>
        <dbReference type="Proteomes" id="UP000184085"/>
    </source>
</evidence>
<organism evidence="5 6">
    <name type="scientific">Donghicola eburneus</name>
    <dbReference type="NCBI Taxonomy" id="393278"/>
    <lineage>
        <taxon>Bacteria</taxon>
        <taxon>Pseudomonadati</taxon>
        <taxon>Pseudomonadota</taxon>
        <taxon>Alphaproteobacteria</taxon>
        <taxon>Rhodobacterales</taxon>
        <taxon>Roseobacteraceae</taxon>
        <taxon>Donghicola</taxon>
    </lineage>
</organism>
<evidence type="ECO:0000313" key="5">
    <source>
        <dbReference type="EMBL" id="SCM68100.1"/>
    </source>
</evidence>
<dbReference type="InterPro" id="IPR010982">
    <property type="entry name" value="Lambda_DNA-bd_dom_sf"/>
</dbReference>
<dbReference type="EMBL" id="FMJB01000051">
    <property type="protein sequence ID" value="SCM68100.1"/>
    <property type="molecule type" value="Genomic_DNA"/>
</dbReference>
<accession>A0A1M4MZR0</accession>
<dbReference type="Gene3D" id="1.10.260.40">
    <property type="entry name" value="lambda repressor-like DNA-binding domains"/>
    <property type="match status" value="1"/>
</dbReference>
<evidence type="ECO:0000256" key="2">
    <source>
        <dbReference type="ARBA" id="ARBA00023125"/>
    </source>
</evidence>
<dbReference type="GO" id="GO:0003700">
    <property type="term" value="F:DNA-binding transcription factor activity"/>
    <property type="evidence" value="ECO:0007669"/>
    <property type="project" value="TreeGrafter"/>
</dbReference>
<dbReference type="PANTHER" id="PTHR30146">
    <property type="entry name" value="LACI-RELATED TRANSCRIPTIONAL REPRESSOR"/>
    <property type="match status" value="1"/>
</dbReference>
<keyword evidence="3" id="KW-0804">Transcription</keyword>
<dbReference type="PROSITE" id="PS50932">
    <property type="entry name" value="HTH_LACI_2"/>
    <property type="match status" value="1"/>
</dbReference>
<dbReference type="PANTHER" id="PTHR30146:SF109">
    <property type="entry name" value="HTH-TYPE TRANSCRIPTIONAL REGULATOR GALS"/>
    <property type="match status" value="1"/>
</dbReference>
<dbReference type="InterPro" id="IPR028082">
    <property type="entry name" value="Peripla_BP_I"/>
</dbReference>
<gene>
    <name evidence="5" type="primary">aglR</name>
    <name evidence="5" type="ORF">KARMA_2309</name>
</gene>
<protein>
    <submittedName>
        <fullName evidence="5">HTH-type transcriptional regulator AglR</fullName>
    </submittedName>
</protein>
<dbReference type="CDD" id="cd20010">
    <property type="entry name" value="PBP1_AglR-like"/>
    <property type="match status" value="1"/>
</dbReference>
<name>A0A1M4MZR0_9RHOB</name>
<dbReference type="InterPro" id="IPR000843">
    <property type="entry name" value="HTH_LacI"/>
</dbReference>
<dbReference type="CDD" id="cd01392">
    <property type="entry name" value="HTH_LacI"/>
    <property type="match status" value="1"/>
</dbReference>
<dbReference type="SUPFAM" id="SSF53822">
    <property type="entry name" value="Periplasmic binding protein-like I"/>
    <property type="match status" value="1"/>
</dbReference>
<dbReference type="InterPro" id="IPR046335">
    <property type="entry name" value="LacI/GalR-like_sensor"/>
</dbReference>
<keyword evidence="6" id="KW-1185">Reference proteome</keyword>
<dbReference type="Pfam" id="PF00356">
    <property type="entry name" value="LacI"/>
    <property type="match status" value="1"/>
</dbReference>
<evidence type="ECO:0000256" key="1">
    <source>
        <dbReference type="ARBA" id="ARBA00023015"/>
    </source>
</evidence>
<dbReference type="Proteomes" id="UP000184085">
    <property type="component" value="Unassembled WGS sequence"/>
</dbReference>
<keyword evidence="1" id="KW-0805">Transcription regulation</keyword>
<feature type="domain" description="HTH lacI-type" evidence="4">
    <location>
        <begin position="25"/>
        <end position="79"/>
    </location>
</feature>
<dbReference type="Gene3D" id="3.40.50.2300">
    <property type="match status" value="2"/>
</dbReference>
<reference evidence="6" key="1">
    <citation type="submission" date="2016-09" db="EMBL/GenBank/DDBJ databases">
        <authorList>
            <person name="Wibberg D."/>
        </authorList>
    </citation>
    <scope>NUCLEOTIDE SEQUENCE [LARGE SCALE GENOMIC DNA]</scope>
</reference>
<sequence length="366" mass="39951">MDFDQTYKGPYCPLTQIALAGSNAMNLKQLSEILGLSQTTVSRALNGYPEVAERTRLRVQHAAQKHNYQPNIGAQRLARGRSMTIGHVIPLSTQHEMVNPVFADFIAGAGERYSACGYDMKLTIVDDQNEEDIYRDLKSRGSVDGIIVHGPLMNDPRIPLLQELDLPFVVHGRASDIETPYCWVDVNNASAFQRAGEFLLSLGHRRIGLINGLEHMDFAHRRRAGLVAALEAAGITPNPDYLHAGEMTEINGHNAMKAMLALDTPPTAVVVASFIAALGVRRALDEAGLRMARDVSVITFDDDLSYLRNGDSIPIFTATRSSVRQAGRLSADLLISHIENPTAAPEHKLLEADLIIGSSTGPVPQE</sequence>
<dbReference type="SUPFAM" id="SSF47413">
    <property type="entry name" value="lambda repressor-like DNA-binding domains"/>
    <property type="match status" value="1"/>
</dbReference>